<dbReference type="EMBL" id="KV907500">
    <property type="protein sequence ID" value="OOF95197.1"/>
    <property type="molecule type" value="Genomic_DNA"/>
</dbReference>
<evidence type="ECO:0000313" key="1">
    <source>
        <dbReference type="EMBL" id="OOF95197.1"/>
    </source>
</evidence>
<organism evidence="1 2">
    <name type="scientific">Aspergillus carbonarius (strain ITEM 5010)</name>
    <dbReference type="NCBI Taxonomy" id="602072"/>
    <lineage>
        <taxon>Eukaryota</taxon>
        <taxon>Fungi</taxon>
        <taxon>Dikarya</taxon>
        <taxon>Ascomycota</taxon>
        <taxon>Pezizomycotina</taxon>
        <taxon>Eurotiomycetes</taxon>
        <taxon>Eurotiomycetidae</taxon>
        <taxon>Eurotiales</taxon>
        <taxon>Aspergillaceae</taxon>
        <taxon>Aspergillus</taxon>
        <taxon>Aspergillus subgen. Circumdati</taxon>
    </lineage>
</organism>
<keyword evidence="2" id="KW-1185">Reference proteome</keyword>
<evidence type="ECO:0008006" key="3">
    <source>
        <dbReference type="Google" id="ProtNLM"/>
    </source>
</evidence>
<proteinExistence type="predicted"/>
<reference evidence="2" key="1">
    <citation type="journal article" date="2017" name="Genome Biol.">
        <title>Comparative genomics reveals high biological diversity and specific adaptations in the industrially and medically important fungal genus Aspergillus.</title>
        <authorList>
            <person name="de Vries R.P."/>
            <person name="Riley R."/>
            <person name="Wiebenga A."/>
            <person name="Aguilar-Osorio G."/>
            <person name="Amillis S."/>
            <person name="Uchima C.A."/>
            <person name="Anderluh G."/>
            <person name="Asadollahi M."/>
            <person name="Askin M."/>
            <person name="Barry K."/>
            <person name="Battaglia E."/>
            <person name="Bayram O."/>
            <person name="Benocci T."/>
            <person name="Braus-Stromeyer S.A."/>
            <person name="Caldana C."/>
            <person name="Canovas D."/>
            <person name="Cerqueira G.C."/>
            <person name="Chen F."/>
            <person name="Chen W."/>
            <person name="Choi C."/>
            <person name="Clum A."/>
            <person name="Dos Santos R.A."/>
            <person name="Damasio A.R."/>
            <person name="Diallinas G."/>
            <person name="Emri T."/>
            <person name="Fekete E."/>
            <person name="Flipphi M."/>
            <person name="Freyberg S."/>
            <person name="Gallo A."/>
            <person name="Gournas C."/>
            <person name="Habgood R."/>
            <person name="Hainaut M."/>
            <person name="Harispe M.L."/>
            <person name="Henrissat B."/>
            <person name="Hilden K.S."/>
            <person name="Hope R."/>
            <person name="Hossain A."/>
            <person name="Karabika E."/>
            <person name="Karaffa L."/>
            <person name="Karanyi Z."/>
            <person name="Krasevec N."/>
            <person name="Kuo A."/>
            <person name="Kusch H."/>
            <person name="LaButti K."/>
            <person name="Lagendijk E.L."/>
            <person name="Lapidus A."/>
            <person name="Levasseur A."/>
            <person name="Lindquist E."/>
            <person name="Lipzen A."/>
            <person name="Logrieco A.F."/>
            <person name="MacCabe A."/>
            <person name="Maekelae M.R."/>
            <person name="Malavazi I."/>
            <person name="Melin P."/>
            <person name="Meyer V."/>
            <person name="Mielnichuk N."/>
            <person name="Miskei M."/>
            <person name="Molnar A.P."/>
            <person name="Mule G."/>
            <person name="Ngan C.Y."/>
            <person name="Orejas M."/>
            <person name="Orosz E."/>
            <person name="Ouedraogo J.P."/>
            <person name="Overkamp K.M."/>
            <person name="Park H.-S."/>
            <person name="Perrone G."/>
            <person name="Piumi F."/>
            <person name="Punt P.J."/>
            <person name="Ram A.F."/>
            <person name="Ramon A."/>
            <person name="Rauscher S."/>
            <person name="Record E."/>
            <person name="Riano-Pachon D.M."/>
            <person name="Robert V."/>
            <person name="Roehrig J."/>
            <person name="Ruller R."/>
            <person name="Salamov A."/>
            <person name="Salih N.S."/>
            <person name="Samson R.A."/>
            <person name="Sandor E."/>
            <person name="Sanguinetti M."/>
            <person name="Schuetze T."/>
            <person name="Sepcic K."/>
            <person name="Shelest E."/>
            <person name="Sherlock G."/>
            <person name="Sophianopoulou V."/>
            <person name="Squina F.M."/>
            <person name="Sun H."/>
            <person name="Susca A."/>
            <person name="Todd R.B."/>
            <person name="Tsang A."/>
            <person name="Unkles S.E."/>
            <person name="van de Wiele N."/>
            <person name="van Rossen-Uffink D."/>
            <person name="Oliveira J.V."/>
            <person name="Vesth T.C."/>
            <person name="Visser J."/>
            <person name="Yu J.-H."/>
            <person name="Zhou M."/>
            <person name="Andersen M.R."/>
            <person name="Archer D.B."/>
            <person name="Baker S.E."/>
            <person name="Benoit I."/>
            <person name="Brakhage A.A."/>
            <person name="Braus G.H."/>
            <person name="Fischer R."/>
            <person name="Frisvad J.C."/>
            <person name="Goldman G.H."/>
            <person name="Houbraken J."/>
            <person name="Oakley B."/>
            <person name="Pocsi I."/>
            <person name="Scazzocchio C."/>
            <person name="Seiboth B."/>
            <person name="vanKuyk P.A."/>
            <person name="Wortman J."/>
            <person name="Dyer P.S."/>
            <person name="Grigoriev I.V."/>
        </authorList>
    </citation>
    <scope>NUCLEOTIDE SEQUENCE [LARGE SCALE GENOMIC DNA]</scope>
    <source>
        <strain evidence="2">ITEM 5010</strain>
    </source>
</reference>
<dbReference type="Proteomes" id="UP000188318">
    <property type="component" value="Unassembled WGS sequence"/>
</dbReference>
<dbReference type="OrthoDB" id="4493161at2759"/>
<protein>
    <recommendedName>
        <fullName evidence="3">Actin-like ATPase domain-containing protein</fullName>
    </recommendedName>
</protein>
<name>A0A1R3RL39_ASPC5</name>
<gene>
    <name evidence="1" type="ORF">ASPCADRAFT_5719</name>
</gene>
<sequence>MVTIGDNTALGVNLGPTYITAAYVNGDDQAIPLAKIEGPSARRSYIAGKVHIKENDTWVPAPESALSYPPDKAEIITILLRQAQDQATKYLHRSINITALGIPVYLDSIAEYHLSQTAFKATSIQFIWHTSRFPDAVRRAYGLNTCAAFGHPEGCVLLNENNYIFFVDLRRDGLVNLWVSYVADYAVDIDEERHATYNVSLYENLEAGEQSGFHVLPQVLRKFIEERIPPYIVEDLRAVILSGDASEEEIQALKRAVYHALPENWKPLLRAEIDPFYVAAIGTARRAKLQLDDPALQREDDSIVDVGGHDEL</sequence>
<accession>A0A1R3RL39</accession>
<evidence type="ECO:0000313" key="2">
    <source>
        <dbReference type="Proteomes" id="UP000188318"/>
    </source>
</evidence>
<dbReference type="AlphaFoldDB" id="A0A1R3RL39"/>
<dbReference type="VEuPathDB" id="FungiDB:ASPCADRAFT_5719"/>
<dbReference type="OMA" id="ANIRNPC"/>